<keyword evidence="2" id="KW-1185">Reference proteome</keyword>
<organism evidence="1 2">
    <name type="scientific">Halobacillus mangrovi</name>
    <dbReference type="NCBI Taxonomy" id="402384"/>
    <lineage>
        <taxon>Bacteria</taxon>
        <taxon>Bacillati</taxon>
        <taxon>Bacillota</taxon>
        <taxon>Bacilli</taxon>
        <taxon>Bacillales</taxon>
        <taxon>Bacillaceae</taxon>
        <taxon>Halobacillus</taxon>
    </lineage>
</organism>
<evidence type="ECO:0000313" key="1">
    <source>
        <dbReference type="EMBL" id="ARI75915.1"/>
    </source>
</evidence>
<gene>
    <name evidence="1" type="ORF">HM131_03320</name>
</gene>
<sequence>MNANLFPATQNDLYYFLGLLNSQLVKYMLRKLLNRTNMITAGYIKKIPYIAPSPENKKIIIDYASSFVNVKMSNSRFNESGDRKDMDRVIFDIHGVSENTRIHVEDFCNDLFNKL</sequence>
<evidence type="ECO:0000313" key="2">
    <source>
        <dbReference type="Proteomes" id="UP000192527"/>
    </source>
</evidence>
<dbReference type="STRING" id="402384.HM131_03320"/>
<name>A0A1W5ZRK7_9BACI</name>
<dbReference type="AlphaFoldDB" id="A0A1W5ZRK7"/>
<protein>
    <submittedName>
        <fullName evidence="1">Uncharacterized protein</fullName>
    </submittedName>
</protein>
<dbReference type="KEGG" id="hmn:HM131_03320"/>
<accession>A0A1W5ZRK7</accession>
<reference evidence="1 2" key="1">
    <citation type="submission" date="2017-04" db="EMBL/GenBank/DDBJ databases">
        <title>The whole genome sequencing and assembly of Halobacillus mangrovi strain.</title>
        <authorList>
            <person name="Lee S.-J."/>
            <person name="Park M.-K."/>
            <person name="Kim J.-Y."/>
            <person name="Lee Y.-J."/>
            <person name="Yi H."/>
            <person name="Bahn Y.-S."/>
            <person name="Kim J.F."/>
            <person name="Lee D.-W."/>
        </authorList>
    </citation>
    <scope>NUCLEOTIDE SEQUENCE [LARGE SCALE GENOMIC DNA]</scope>
    <source>
        <strain evidence="1 2">KTB 131</strain>
    </source>
</reference>
<proteinExistence type="predicted"/>
<dbReference type="EMBL" id="CP020772">
    <property type="protein sequence ID" value="ARI75915.1"/>
    <property type="molecule type" value="Genomic_DNA"/>
</dbReference>
<dbReference type="OrthoDB" id="9815272at2"/>
<dbReference type="Proteomes" id="UP000192527">
    <property type="component" value="Chromosome"/>
</dbReference>
<dbReference type="RefSeq" id="WP_085027916.1">
    <property type="nucleotide sequence ID" value="NZ_CP020772.1"/>
</dbReference>